<dbReference type="Pfam" id="PF02151">
    <property type="entry name" value="UVR"/>
    <property type="match status" value="1"/>
</dbReference>
<proteinExistence type="predicted"/>
<evidence type="ECO:0000256" key="1">
    <source>
        <dbReference type="ARBA" id="ARBA00022769"/>
    </source>
</evidence>
<dbReference type="Proteomes" id="UP000788153">
    <property type="component" value="Unassembled WGS sequence"/>
</dbReference>
<evidence type="ECO:0000313" key="6">
    <source>
        <dbReference type="EMBL" id="NIJ22974.1"/>
    </source>
</evidence>
<dbReference type="EMBL" id="JAASQP010000001">
    <property type="protein sequence ID" value="NIJ22974.1"/>
    <property type="molecule type" value="Genomic_DNA"/>
</dbReference>
<keyword evidence="1" id="KW-0228">DNA excision</keyword>
<name>A0ABX0TXE8_9SPHN</name>
<dbReference type="SUPFAM" id="SSF46600">
    <property type="entry name" value="C-terminal UvrC-binding domain of UvrB"/>
    <property type="match status" value="1"/>
</dbReference>
<gene>
    <name evidence="6" type="ORF">FHT01_000516</name>
</gene>
<dbReference type="InterPro" id="IPR001943">
    <property type="entry name" value="UVR_dom"/>
</dbReference>
<keyword evidence="2" id="KW-0267">Excision nuclease</keyword>
<feature type="region of interest" description="Disordered" evidence="4">
    <location>
        <begin position="48"/>
        <end position="95"/>
    </location>
</feature>
<keyword evidence="2" id="KW-0234">DNA repair</keyword>
<dbReference type="RefSeq" id="WP_337250270.1">
    <property type="nucleotide sequence ID" value="NZ_BAAAEV010000001.1"/>
</dbReference>
<reference evidence="6 7" key="1">
    <citation type="submission" date="2020-03" db="EMBL/GenBank/DDBJ databases">
        <title>Genomic Encyclopedia of Type Strains, Phase IV (KMG-IV): sequencing the most valuable type-strain genomes for metagenomic binning, comparative biology and taxonomic classification.</title>
        <authorList>
            <person name="Goeker M."/>
        </authorList>
    </citation>
    <scope>NUCLEOTIDE SEQUENCE [LARGE SCALE GENOMIC DNA]</scope>
    <source>
        <strain evidence="6 7">DSM 22753</strain>
    </source>
</reference>
<keyword evidence="3" id="KW-0227">DNA damage</keyword>
<accession>A0ABX0TXE8</accession>
<organism evidence="6 7">
    <name type="scientific">Sphingomonas japonica</name>
    <dbReference type="NCBI Taxonomy" id="511662"/>
    <lineage>
        <taxon>Bacteria</taxon>
        <taxon>Pseudomonadati</taxon>
        <taxon>Pseudomonadota</taxon>
        <taxon>Alphaproteobacteria</taxon>
        <taxon>Sphingomonadales</taxon>
        <taxon>Sphingomonadaceae</taxon>
        <taxon>Sphingomonas</taxon>
    </lineage>
</organism>
<evidence type="ECO:0000259" key="5">
    <source>
        <dbReference type="PROSITE" id="PS50151"/>
    </source>
</evidence>
<feature type="domain" description="UVR" evidence="5">
    <location>
        <begin position="16"/>
        <end position="45"/>
    </location>
</feature>
<keyword evidence="7" id="KW-1185">Reference proteome</keyword>
<evidence type="ECO:0000313" key="7">
    <source>
        <dbReference type="Proteomes" id="UP000788153"/>
    </source>
</evidence>
<comment type="caution">
    <text evidence="6">The sequence shown here is derived from an EMBL/GenBank/DDBJ whole genome shotgun (WGS) entry which is preliminary data.</text>
</comment>
<sequence>MPDDGDIGAGLDEAGLDAAMREAAEAQDFERAAALRNRLILLRQAGQGSAGGDFAGLQRQQPGAMGIGSQHPKPATPRDWKRPAKPDPMTRGRSR</sequence>
<protein>
    <recommendedName>
        <fullName evidence="5">UVR domain-containing protein</fullName>
    </recommendedName>
</protein>
<evidence type="ECO:0000256" key="3">
    <source>
        <dbReference type="ARBA" id="ARBA00023236"/>
    </source>
</evidence>
<dbReference type="InterPro" id="IPR036876">
    <property type="entry name" value="UVR_dom_sf"/>
</dbReference>
<dbReference type="Gene3D" id="4.10.860.10">
    <property type="entry name" value="UVR domain"/>
    <property type="match status" value="1"/>
</dbReference>
<keyword evidence="3" id="KW-0742">SOS response</keyword>
<evidence type="ECO:0000256" key="4">
    <source>
        <dbReference type="SAM" id="MobiDB-lite"/>
    </source>
</evidence>
<evidence type="ECO:0000256" key="2">
    <source>
        <dbReference type="ARBA" id="ARBA00022881"/>
    </source>
</evidence>
<dbReference type="PROSITE" id="PS50151">
    <property type="entry name" value="UVR"/>
    <property type="match status" value="1"/>
</dbReference>
<feature type="compositionally biased region" description="Basic and acidic residues" evidence="4">
    <location>
        <begin position="76"/>
        <end position="95"/>
    </location>
</feature>